<dbReference type="GO" id="GO:0005975">
    <property type="term" value="P:carbohydrate metabolic process"/>
    <property type="evidence" value="ECO:0007669"/>
    <property type="project" value="InterPro"/>
</dbReference>
<evidence type="ECO:0000259" key="4">
    <source>
        <dbReference type="Pfam" id="PF20736"/>
    </source>
</evidence>
<name>A0AAE8SYT6_9PEZI</name>
<dbReference type="GO" id="GO:0006351">
    <property type="term" value="P:DNA-templated transcription"/>
    <property type="evidence" value="ECO:0007669"/>
    <property type="project" value="InterPro"/>
</dbReference>
<feature type="domain" description="Non-reducing end beta-L-arabinofuranosidase-like GH127 C-terminal" evidence="5">
    <location>
        <begin position="524"/>
        <end position="629"/>
    </location>
</feature>
<dbReference type="Pfam" id="PF20736">
    <property type="entry name" value="Glyco_hydro127M"/>
    <property type="match status" value="1"/>
</dbReference>
<reference evidence="6" key="1">
    <citation type="submission" date="2018-03" db="EMBL/GenBank/DDBJ databases">
        <authorList>
            <person name="Guldener U."/>
        </authorList>
    </citation>
    <scope>NUCLEOTIDE SEQUENCE</scope>
</reference>
<evidence type="ECO:0000259" key="3">
    <source>
        <dbReference type="Pfam" id="PF07944"/>
    </source>
</evidence>
<dbReference type="AlphaFoldDB" id="A0AAE8SYT6"/>
<keyword evidence="7" id="KW-1185">Reference proteome</keyword>
<dbReference type="InterPro" id="IPR049046">
    <property type="entry name" value="Beta-AFase-like_GH127_middle"/>
</dbReference>
<dbReference type="CDD" id="cd12148">
    <property type="entry name" value="fungal_TF_MHR"/>
    <property type="match status" value="1"/>
</dbReference>
<protein>
    <submittedName>
        <fullName evidence="6">Uncharacterized protein</fullName>
    </submittedName>
</protein>
<gene>
    <name evidence="6" type="ORF">DNG_08732</name>
</gene>
<dbReference type="InterPro" id="IPR012878">
    <property type="entry name" value="Beta-AFase-like_GH127_cat"/>
</dbReference>
<sequence length="1135" mass="128567">MTFRTASVASVEITSPFWSHIQTCSRTKTIPNIIDAQKSWKHWECLTWKEGHDVKIHQFWDSDIYKTIEAACYFLVKHPGGPMMAAVEEAVNMIRGAQYEDGYLNSYYTVKGIDKRWTNLRDDHELYCFGHLLEAVVAYETLTGNGRLLEVAMKVCKHLDSVFGTEPGKKQGYPGHQEIEIGLLRLFELTKNPLPLKLAKYFILQRGQRDDKDEVYFDKEAFARGADPYDMMGTEGKQWYHGDRDYGYQQADGPLVDATEVKGHSVRAMYYYTAATDLVRLCADSDSEVAQLRPALDRLWRNMVDKKMYVTGGLGSVTQWEGFGPAYVLPDLESEGCYAETCAAFALINWCSRMLRIDLRAEYADVMETALYNGFLGAVSQDGDAFYYQNVLRTRTGEPKERSKWFGVACCPPNVAKVLGNLGSLIYFHDSERGLVAIHQYIGSELKVPGTDVVITQKTSMPWDGRVTISVSGSVDLALRIPAWAEGWTSSVEGKVENGYLYVTNPGEAEVHLDLPIKATKLYAHPNTGKDEICIRRGPLVYCMEDVDNDGVDIDFTQLIDGPVRDGTNITISGLDQVVPVIAQGRQLTAEKSDGLYRAQAWTYEKGARDITAIPYFLRANRGGNGARVRIHRELRSNNPQLSPALAVNLQSPEAFHSTPSVPVAPGIVADTLLDRDLCNELIELYFDLIHDRQHIIFHRPSFTAEQHAGAVTDYLLLGILALAARFSTNPLFDGTSPWVRGLPFLHEAIRAFHARSKLVDIESLQGTILLGFAAAVEGDSDQEALFNCQTIRMVQLLNLPHNLSTDSLRRQLEIRLYWQSWMYNTWDSVRSQLPTQLRRDPAFPRPIEEEFFDNMKEGQVTGGPDEVAASAIPSIWTAIIPLTQYHANVVQLNHDLVHDPSMEFRARQSVQELSMKLEHWRSRLPEILQDTPTNRARYEERGYAQVFAVMHIIYHHTCQSLYYQFLNRWSPDGIETPVDEEAITYASRCKAHAVALSRAMWTLHSDPKKQCLWSPINGHLLVIASTIHLHTLLLDTRETEVDCARALLEQNFVVLHHIQKYFPYAESSFSRLRAFHKACERSSAARTFDMDRWMVKFLNRYDLAIEDRDLDPQLDEDGTRGVETTALDLSDTTI</sequence>
<dbReference type="PANTHER" id="PTHR43465">
    <property type="entry name" value="DUF1680 DOMAIN PROTEIN (AFU_ORTHOLOGUE AFUA_1G08910)"/>
    <property type="match status" value="1"/>
</dbReference>
<dbReference type="Pfam" id="PF20737">
    <property type="entry name" value="Glyco_hydro127C"/>
    <property type="match status" value="1"/>
</dbReference>
<feature type="domain" description="Non-reducing end beta-L-arabinofuranosidase-like GH127 catalytic" evidence="3">
    <location>
        <begin position="17"/>
        <end position="420"/>
    </location>
</feature>
<feature type="domain" description="Xylanolytic transcriptional activator regulatory" evidence="2">
    <location>
        <begin position="683"/>
        <end position="838"/>
    </location>
</feature>
<keyword evidence="1" id="KW-0539">Nucleus</keyword>
<accession>A0AAE8SYT6</accession>
<dbReference type="GO" id="GO:0008270">
    <property type="term" value="F:zinc ion binding"/>
    <property type="evidence" value="ECO:0007669"/>
    <property type="project" value="InterPro"/>
</dbReference>
<evidence type="ECO:0000256" key="1">
    <source>
        <dbReference type="ARBA" id="ARBA00023242"/>
    </source>
</evidence>
<dbReference type="Proteomes" id="UP001187682">
    <property type="component" value="Unassembled WGS sequence"/>
</dbReference>
<dbReference type="EMBL" id="ONZQ02000014">
    <property type="protein sequence ID" value="SPO06043.1"/>
    <property type="molecule type" value="Genomic_DNA"/>
</dbReference>
<dbReference type="Pfam" id="PF04082">
    <property type="entry name" value="Fungal_trans"/>
    <property type="match status" value="1"/>
</dbReference>
<evidence type="ECO:0000313" key="7">
    <source>
        <dbReference type="Proteomes" id="UP001187682"/>
    </source>
</evidence>
<dbReference type="InterPro" id="IPR049049">
    <property type="entry name" value="Beta-AFase-like_GH127_C"/>
</dbReference>
<dbReference type="GO" id="GO:0003677">
    <property type="term" value="F:DNA binding"/>
    <property type="evidence" value="ECO:0007669"/>
    <property type="project" value="InterPro"/>
</dbReference>
<comment type="caution">
    <text evidence="6">The sequence shown here is derived from an EMBL/GenBank/DDBJ whole genome shotgun (WGS) entry which is preliminary data.</text>
</comment>
<dbReference type="PANTHER" id="PTHR43465:SF2">
    <property type="entry name" value="DUF1680 DOMAIN PROTEIN (AFU_ORTHOLOGUE AFUA_1G08910)"/>
    <property type="match status" value="1"/>
</dbReference>
<dbReference type="InterPro" id="IPR049174">
    <property type="entry name" value="Beta-AFase-like"/>
</dbReference>
<dbReference type="Pfam" id="PF07944">
    <property type="entry name" value="Beta-AFase-like_GH127_cat"/>
    <property type="match status" value="1"/>
</dbReference>
<dbReference type="InterPro" id="IPR007219">
    <property type="entry name" value="XnlR_reg_dom"/>
</dbReference>
<organism evidence="6 7">
    <name type="scientific">Cephalotrichum gorgonifer</name>
    <dbReference type="NCBI Taxonomy" id="2041049"/>
    <lineage>
        <taxon>Eukaryota</taxon>
        <taxon>Fungi</taxon>
        <taxon>Dikarya</taxon>
        <taxon>Ascomycota</taxon>
        <taxon>Pezizomycotina</taxon>
        <taxon>Sordariomycetes</taxon>
        <taxon>Hypocreomycetidae</taxon>
        <taxon>Microascales</taxon>
        <taxon>Microascaceae</taxon>
        <taxon>Cephalotrichum</taxon>
    </lineage>
</organism>
<proteinExistence type="predicted"/>
<dbReference type="SUPFAM" id="SSF48208">
    <property type="entry name" value="Six-hairpin glycosidases"/>
    <property type="match status" value="1"/>
</dbReference>
<dbReference type="InterPro" id="IPR008928">
    <property type="entry name" value="6-hairpin_glycosidase_sf"/>
</dbReference>
<evidence type="ECO:0000313" key="6">
    <source>
        <dbReference type="EMBL" id="SPO06043.1"/>
    </source>
</evidence>
<evidence type="ECO:0000259" key="2">
    <source>
        <dbReference type="Pfam" id="PF04082"/>
    </source>
</evidence>
<feature type="domain" description="Non-reducing end beta-L-arabinofuranosidase-like GH127 middle" evidence="4">
    <location>
        <begin position="436"/>
        <end position="505"/>
    </location>
</feature>
<evidence type="ECO:0000259" key="5">
    <source>
        <dbReference type="Pfam" id="PF20737"/>
    </source>
</evidence>